<feature type="compositionally biased region" description="Polar residues" evidence="1">
    <location>
        <begin position="53"/>
        <end position="78"/>
    </location>
</feature>
<comment type="caution">
    <text evidence="2">The sequence shown here is derived from an EMBL/GenBank/DDBJ whole genome shotgun (WGS) entry which is preliminary data.</text>
</comment>
<accession>A0A9P7RZ80</accession>
<gene>
    <name evidence="2" type="ORF">E1B28_008267</name>
</gene>
<sequence length="244" mass="27541">MNDSRASTVPQRSSRPQSQPSPTRSTAGRRGTDERPDSIELPHTNKRKPLSDAKSTTDSSVEACSSTRDPSKPQTSPTRRPHLPPQDAQVESSQDEAWRVQEARIALLNGGHHCCYTIPLEQMMNALFPRKDERKTEELCELLKDKGKYLKRGRSVPEEQVFKSFGELNEEITECFEELRKSNPYLPQCSAELYVCDDPSRNTDRQKHSRPDAGITETVEVGDFHIVFHLPSAGLSHSLISENR</sequence>
<evidence type="ECO:0000256" key="1">
    <source>
        <dbReference type="SAM" id="MobiDB-lite"/>
    </source>
</evidence>
<proteinExistence type="predicted"/>
<evidence type="ECO:0000313" key="2">
    <source>
        <dbReference type="EMBL" id="KAG7091866.1"/>
    </source>
</evidence>
<feature type="compositionally biased region" description="Low complexity" evidence="1">
    <location>
        <begin position="7"/>
        <end position="26"/>
    </location>
</feature>
<reference evidence="2" key="1">
    <citation type="journal article" date="2021" name="Genome Biol. Evol.">
        <title>The assembled and annotated genome of the fairy-ring fungus Marasmius oreades.</title>
        <authorList>
            <person name="Hiltunen M."/>
            <person name="Ament-Velasquez S.L."/>
            <person name="Johannesson H."/>
        </authorList>
    </citation>
    <scope>NUCLEOTIDE SEQUENCE</scope>
    <source>
        <strain evidence="2">03SP1</strain>
    </source>
</reference>
<feature type="compositionally biased region" description="Basic and acidic residues" evidence="1">
    <location>
        <begin position="30"/>
        <end position="40"/>
    </location>
</feature>
<dbReference type="KEGG" id="more:E1B28_008267"/>
<protein>
    <submittedName>
        <fullName evidence="2">Uncharacterized protein</fullName>
    </submittedName>
</protein>
<dbReference type="RefSeq" id="XP_043008336.1">
    <property type="nucleotide sequence ID" value="XM_043153052.1"/>
</dbReference>
<feature type="region of interest" description="Disordered" evidence="1">
    <location>
        <begin position="1"/>
        <end position="95"/>
    </location>
</feature>
<dbReference type="GeneID" id="66077343"/>
<name>A0A9P7RZ80_9AGAR</name>
<dbReference type="AlphaFoldDB" id="A0A9P7RZ80"/>
<dbReference type="EMBL" id="CM032185">
    <property type="protein sequence ID" value="KAG7091866.1"/>
    <property type="molecule type" value="Genomic_DNA"/>
</dbReference>
<keyword evidence="3" id="KW-1185">Reference proteome</keyword>
<organism evidence="2 3">
    <name type="scientific">Marasmius oreades</name>
    <name type="common">fairy-ring Marasmius</name>
    <dbReference type="NCBI Taxonomy" id="181124"/>
    <lineage>
        <taxon>Eukaryota</taxon>
        <taxon>Fungi</taxon>
        <taxon>Dikarya</taxon>
        <taxon>Basidiomycota</taxon>
        <taxon>Agaricomycotina</taxon>
        <taxon>Agaricomycetes</taxon>
        <taxon>Agaricomycetidae</taxon>
        <taxon>Agaricales</taxon>
        <taxon>Marasmiineae</taxon>
        <taxon>Marasmiaceae</taxon>
        <taxon>Marasmius</taxon>
    </lineage>
</organism>
<dbReference type="Proteomes" id="UP001049176">
    <property type="component" value="Chromosome 5"/>
</dbReference>
<evidence type="ECO:0000313" key="3">
    <source>
        <dbReference type="Proteomes" id="UP001049176"/>
    </source>
</evidence>